<reference evidence="3" key="1">
    <citation type="submission" date="2016-10" db="EMBL/GenBank/DDBJ databases">
        <authorList>
            <person name="Benchimol M."/>
            <person name="Almeida L.G."/>
            <person name="Vasconcelos A.T."/>
            <person name="Perreira-Neves A."/>
            <person name="Rosa I.A."/>
            <person name="Tasca T."/>
            <person name="Bogo M.R."/>
            <person name="de Souza W."/>
        </authorList>
    </citation>
    <scope>NUCLEOTIDE SEQUENCE [LARGE SCALE GENOMIC DNA]</scope>
    <source>
        <strain evidence="3">K</strain>
    </source>
</reference>
<feature type="transmembrane region" description="Helical" evidence="2">
    <location>
        <begin position="330"/>
        <end position="349"/>
    </location>
</feature>
<feature type="region of interest" description="Disordered" evidence="1">
    <location>
        <begin position="140"/>
        <end position="178"/>
    </location>
</feature>
<feature type="transmembrane region" description="Helical" evidence="2">
    <location>
        <begin position="297"/>
        <end position="318"/>
    </location>
</feature>
<keyword evidence="4" id="KW-1185">Reference proteome</keyword>
<feature type="compositionally biased region" description="Basic and acidic residues" evidence="1">
    <location>
        <begin position="165"/>
        <end position="178"/>
    </location>
</feature>
<feature type="compositionally biased region" description="Polar residues" evidence="1">
    <location>
        <begin position="148"/>
        <end position="161"/>
    </location>
</feature>
<keyword evidence="2" id="KW-0812">Transmembrane</keyword>
<feature type="transmembrane region" description="Helical" evidence="2">
    <location>
        <begin position="391"/>
        <end position="410"/>
    </location>
</feature>
<keyword evidence="2" id="KW-0472">Membrane</keyword>
<proteinExistence type="predicted"/>
<evidence type="ECO:0000313" key="3">
    <source>
        <dbReference type="EMBL" id="OHS96955.1"/>
    </source>
</evidence>
<dbReference type="RefSeq" id="XP_068350092.1">
    <property type="nucleotide sequence ID" value="XM_068490491.1"/>
</dbReference>
<protein>
    <submittedName>
        <fullName evidence="3">Uncharacterized protein</fullName>
    </submittedName>
</protein>
<dbReference type="GeneID" id="94825195"/>
<feature type="transmembrane region" description="Helical" evidence="2">
    <location>
        <begin position="455"/>
        <end position="475"/>
    </location>
</feature>
<sequence length="534" mass="62591">MKILKIDNNTKEERPQLISICIIEIPSFVSIFFILLILASIIFGLSFGTKVEDMHRMINVKIDLPFNYKYPQTLSFKMSNLTLANKFVSISIFFKRQKNISPRKVIISNASFNIYFEILRYSKNTEMRFVNSKINSSELPKPLREENNSLQPKSQQENQLCDSIGQKDDKNGQKDDNNWQKSYVNSQKFHMLSKSSISPSEQVRKILNPNDEEIHQYKFVNQNLSQTKKRSHKANQLFIFKEGKLNSCSNQIFVLYDINNVDANFKIEVTSSSHNYSCIQADVRTHSQIYGELESKFSICAGCIGCIVLLIYFSQIAIIGFRECQLETKIILFSLPFVFITSDVFVWVFEISSSFLHHMSYISQSFLWNLNKLALYVCGIMHYNSDSRFPLYTYILFFIIFVADAIAAEFQYQFIQRFGIYSDTFFTQTVIKVSFNLISFFIWTIMCLKDDRRGGIFLVYFIVFWLFQAFLTIFVNSLDLFGRQFFYYISNKIFSILFTIFSVVVMFPLYKKRVIADESSIISDAYFWHREDQL</sequence>
<comment type="caution">
    <text evidence="3">The sequence shown here is derived from an EMBL/GenBank/DDBJ whole genome shotgun (WGS) entry which is preliminary data.</text>
</comment>
<evidence type="ECO:0000313" key="4">
    <source>
        <dbReference type="Proteomes" id="UP000179807"/>
    </source>
</evidence>
<keyword evidence="2" id="KW-1133">Transmembrane helix</keyword>
<feature type="transmembrane region" description="Helical" evidence="2">
    <location>
        <begin position="430"/>
        <end position="448"/>
    </location>
</feature>
<feature type="transmembrane region" description="Helical" evidence="2">
    <location>
        <begin position="21"/>
        <end position="47"/>
    </location>
</feature>
<organism evidence="3 4">
    <name type="scientific">Tritrichomonas foetus</name>
    <dbReference type="NCBI Taxonomy" id="1144522"/>
    <lineage>
        <taxon>Eukaryota</taxon>
        <taxon>Metamonada</taxon>
        <taxon>Parabasalia</taxon>
        <taxon>Tritrichomonadida</taxon>
        <taxon>Tritrichomonadidae</taxon>
        <taxon>Tritrichomonas</taxon>
    </lineage>
</organism>
<accession>A0A1J4JH75</accession>
<gene>
    <name evidence="3" type="ORF">TRFO_02104</name>
</gene>
<evidence type="ECO:0000256" key="2">
    <source>
        <dbReference type="SAM" id="Phobius"/>
    </source>
</evidence>
<dbReference type="VEuPathDB" id="TrichDB:TRFO_02104"/>
<evidence type="ECO:0000256" key="1">
    <source>
        <dbReference type="SAM" id="MobiDB-lite"/>
    </source>
</evidence>
<name>A0A1J4JH75_9EUKA</name>
<dbReference type="AlphaFoldDB" id="A0A1J4JH75"/>
<feature type="transmembrane region" description="Helical" evidence="2">
    <location>
        <begin position="487"/>
        <end position="510"/>
    </location>
</feature>
<dbReference type="Proteomes" id="UP000179807">
    <property type="component" value="Unassembled WGS sequence"/>
</dbReference>
<dbReference type="EMBL" id="MLAK01001148">
    <property type="protein sequence ID" value="OHS96955.1"/>
    <property type="molecule type" value="Genomic_DNA"/>
</dbReference>